<dbReference type="Proteomes" id="UP000790787">
    <property type="component" value="Chromosome 24"/>
</dbReference>
<organism evidence="1 2">
    <name type="scientific">Nicotiana tabacum</name>
    <name type="common">Common tobacco</name>
    <dbReference type="NCBI Taxonomy" id="4097"/>
    <lineage>
        <taxon>Eukaryota</taxon>
        <taxon>Viridiplantae</taxon>
        <taxon>Streptophyta</taxon>
        <taxon>Embryophyta</taxon>
        <taxon>Tracheophyta</taxon>
        <taxon>Spermatophyta</taxon>
        <taxon>Magnoliopsida</taxon>
        <taxon>eudicotyledons</taxon>
        <taxon>Gunneridae</taxon>
        <taxon>Pentapetalae</taxon>
        <taxon>asterids</taxon>
        <taxon>lamiids</taxon>
        <taxon>Solanales</taxon>
        <taxon>Solanaceae</taxon>
        <taxon>Nicotianoideae</taxon>
        <taxon>Nicotianeae</taxon>
        <taxon>Nicotiana</taxon>
    </lineage>
</organism>
<keyword evidence="1" id="KW-1185">Reference proteome</keyword>
<evidence type="ECO:0000313" key="1">
    <source>
        <dbReference type="Proteomes" id="UP000790787"/>
    </source>
</evidence>
<name>A0AC58U367_TOBAC</name>
<accession>A0AC58U367</accession>
<evidence type="ECO:0000313" key="2">
    <source>
        <dbReference type="RefSeq" id="XP_075103804.1"/>
    </source>
</evidence>
<gene>
    <name evidence="2" type="primary">LOC142178365</name>
</gene>
<sequence length="509" mass="57052">MVSNSEMISKPKEQSKSIGGKVHLPNGDSLAISCVGNSELDQGIISNDLHTGKVKGTGRLKGDLYYWPHSDRDRTRFPFPQSTSRASKAFDLIHGDIWGPYKIPTYDGNRFFLTLVDDYSRMVWIFLLKLKSDVPTVIKDFIDLVKTQFNSAIKVFRTDNETEFFDSHCTDMFRNAGVVHQSFCVYTPRQNGVVERKHRQILEVVRAIKFQGRIPLRFWGFCLQNVVYLINRIPSTALAGKSPFEMFYGRPPRLQHLRVLGSLCYVIVTDRSDKFGARAEPAVHMGYSSTQKGYRLYSLTNKLFFVSRDVSFKEYTFPFKTTTSTGRRPNAQQFIDAYDAFIIDSSSEVSEIALDSVIAPSPSPEDFSAPNLEASSAPNPEASSAPNPADPASETLQQPHFTSPPTAVMPHPTVSPLHDFPEEGLRKSIRTSKPPSWLNGFVHGMPKASPSTALGSSYPMFAYMSYVSLSPPYFKAFFSFSVVTEPTFYAAALRDPKWIAAMDTELQAL</sequence>
<dbReference type="RefSeq" id="XP_075103804.1">
    <property type="nucleotide sequence ID" value="XM_075247703.1"/>
</dbReference>
<protein>
    <submittedName>
        <fullName evidence="2">Uncharacterized protein LOC142178365</fullName>
    </submittedName>
</protein>
<reference evidence="1" key="1">
    <citation type="journal article" date="2014" name="Nat. Commun.">
        <title>The tobacco genome sequence and its comparison with those of tomato and potato.</title>
        <authorList>
            <person name="Sierro N."/>
            <person name="Battey J.N."/>
            <person name="Ouadi S."/>
            <person name="Bakaher N."/>
            <person name="Bovet L."/>
            <person name="Willig A."/>
            <person name="Goepfert S."/>
            <person name="Peitsch M.C."/>
            <person name="Ivanov N.V."/>
        </authorList>
    </citation>
    <scope>NUCLEOTIDE SEQUENCE [LARGE SCALE GENOMIC DNA]</scope>
</reference>
<reference evidence="2" key="2">
    <citation type="submission" date="2025-08" db="UniProtKB">
        <authorList>
            <consortium name="RefSeq"/>
        </authorList>
    </citation>
    <scope>IDENTIFICATION</scope>
    <source>
        <tissue evidence="2">Leaf</tissue>
    </source>
</reference>
<proteinExistence type="predicted"/>